<dbReference type="EMBL" id="KL197717">
    <property type="protein sequence ID" value="KDQ58688.1"/>
    <property type="molecule type" value="Genomic_DNA"/>
</dbReference>
<evidence type="ECO:0000313" key="2">
    <source>
        <dbReference type="EMBL" id="KDQ58688.1"/>
    </source>
</evidence>
<dbReference type="HOGENOM" id="CLU_556734_0_0_1"/>
<organism evidence="2 3">
    <name type="scientific">Jaapia argillacea MUCL 33604</name>
    <dbReference type="NCBI Taxonomy" id="933084"/>
    <lineage>
        <taxon>Eukaryota</taxon>
        <taxon>Fungi</taxon>
        <taxon>Dikarya</taxon>
        <taxon>Basidiomycota</taxon>
        <taxon>Agaricomycotina</taxon>
        <taxon>Agaricomycetes</taxon>
        <taxon>Agaricomycetidae</taxon>
        <taxon>Jaapiales</taxon>
        <taxon>Jaapiaceae</taxon>
        <taxon>Jaapia</taxon>
    </lineage>
</organism>
<sequence length="512" mass="55834">MVTRRPRLRVESLRSGDSSAPPSSFIPVESVKEEAYALTSIFRSLQMEIHIQSPSVKTLAPRGQEIPRTLPVFGDSDLVGGKIVVAQDCSQSGRVTVSIEGAFQYVSPKLGKHFASSPSTEDSKLRHVFFSSSTVIPLSASSETGGSRSALNIRDAFVATVRRVERRPSLPSLTSTSGTRSFSFGFQLPRSSRSGEELPPTFSFSALMEGGMRNRAFAENAEVSYRVTALWEANNGSGDRIFLEAPILFQPDTDFSSLDALSMQPASWLEMPLRAERPIPFRCAITLPSPAAFPRSGSIPYFVVFTTTPRSSSLAKEIASDATVTVSLIRRITVNALHSGLPPTPPPSPLRVSDDSGYQSPVTPTSMSSKLLKRVVKSAPPIMVRTPSQEIIDREPSSYVPPNIPPDMRHKPLPPPPSDALQPAKSFSETRTLQTDVSIGFPKRPRASRSDRNSSTESHTALPDGLYKGRMNLNKYMIPGIDWAGLTVKYYLEVSVLVGGDDVRARVPIRLC</sequence>
<protein>
    <submittedName>
        <fullName evidence="2">Uncharacterized protein</fullName>
    </submittedName>
</protein>
<feature type="compositionally biased region" description="Polar residues" evidence="1">
    <location>
        <begin position="425"/>
        <end position="437"/>
    </location>
</feature>
<proteinExistence type="predicted"/>
<evidence type="ECO:0000313" key="3">
    <source>
        <dbReference type="Proteomes" id="UP000027265"/>
    </source>
</evidence>
<feature type="region of interest" description="Disordered" evidence="1">
    <location>
        <begin position="1"/>
        <end position="24"/>
    </location>
</feature>
<dbReference type="AlphaFoldDB" id="A0A067PV37"/>
<feature type="compositionally biased region" description="Polar residues" evidence="1">
    <location>
        <begin position="356"/>
        <end position="366"/>
    </location>
</feature>
<dbReference type="Proteomes" id="UP000027265">
    <property type="component" value="Unassembled WGS sequence"/>
</dbReference>
<keyword evidence="3" id="KW-1185">Reference proteome</keyword>
<dbReference type="OrthoDB" id="3259897at2759"/>
<evidence type="ECO:0000256" key="1">
    <source>
        <dbReference type="SAM" id="MobiDB-lite"/>
    </source>
</evidence>
<dbReference type="InParanoid" id="A0A067PV37"/>
<feature type="region of interest" description="Disordered" evidence="1">
    <location>
        <begin position="337"/>
        <end position="366"/>
    </location>
</feature>
<name>A0A067PV37_9AGAM</name>
<reference evidence="3" key="1">
    <citation type="journal article" date="2014" name="Proc. Natl. Acad. Sci. U.S.A.">
        <title>Extensive sampling of basidiomycete genomes demonstrates inadequacy of the white-rot/brown-rot paradigm for wood decay fungi.</title>
        <authorList>
            <person name="Riley R."/>
            <person name="Salamov A.A."/>
            <person name="Brown D.W."/>
            <person name="Nagy L.G."/>
            <person name="Floudas D."/>
            <person name="Held B.W."/>
            <person name="Levasseur A."/>
            <person name="Lombard V."/>
            <person name="Morin E."/>
            <person name="Otillar R."/>
            <person name="Lindquist E.A."/>
            <person name="Sun H."/>
            <person name="LaButti K.M."/>
            <person name="Schmutz J."/>
            <person name="Jabbour D."/>
            <person name="Luo H."/>
            <person name="Baker S.E."/>
            <person name="Pisabarro A.G."/>
            <person name="Walton J.D."/>
            <person name="Blanchette R.A."/>
            <person name="Henrissat B."/>
            <person name="Martin F."/>
            <person name="Cullen D."/>
            <person name="Hibbett D.S."/>
            <person name="Grigoriev I.V."/>
        </authorList>
    </citation>
    <scope>NUCLEOTIDE SEQUENCE [LARGE SCALE GENOMIC DNA]</scope>
    <source>
        <strain evidence="3">MUCL 33604</strain>
    </source>
</reference>
<feature type="region of interest" description="Disordered" evidence="1">
    <location>
        <begin position="388"/>
        <end position="465"/>
    </location>
</feature>
<accession>A0A067PV37</accession>
<gene>
    <name evidence="2" type="ORF">JAAARDRAFT_176742</name>
</gene>